<organism evidence="2 3">
    <name type="scientific">Candidatus Roizmanbacteria bacterium RIFCSPLOWO2_01_FULL_40_42</name>
    <dbReference type="NCBI Taxonomy" id="1802066"/>
    <lineage>
        <taxon>Bacteria</taxon>
        <taxon>Candidatus Roizmaniibacteriota</taxon>
    </lineage>
</organism>
<evidence type="ECO:0000313" key="3">
    <source>
        <dbReference type="Proteomes" id="UP000178558"/>
    </source>
</evidence>
<dbReference type="InterPro" id="IPR051319">
    <property type="entry name" value="Oligoribo/pAp-PDE_c-di-AMP_PDE"/>
</dbReference>
<dbReference type="Proteomes" id="UP000178558">
    <property type="component" value="Unassembled WGS sequence"/>
</dbReference>
<dbReference type="InterPro" id="IPR038763">
    <property type="entry name" value="DHH_sf"/>
</dbReference>
<name>A0A1F7J4X4_9BACT</name>
<evidence type="ECO:0000313" key="2">
    <source>
        <dbReference type="EMBL" id="OGK50672.1"/>
    </source>
</evidence>
<dbReference type="SUPFAM" id="SSF64182">
    <property type="entry name" value="DHH phosphoesterases"/>
    <property type="match status" value="1"/>
</dbReference>
<dbReference type="PANTHER" id="PTHR47618">
    <property type="entry name" value="BIFUNCTIONAL OLIGORIBONUCLEASE AND PAP PHOSPHATASE NRNA"/>
    <property type="match status" value="1"/>
</dbReference>
<comment type="caution">
    <text evidence="2">The sequence shown here is derived from an EMBL/GenBank/DDBJ whole genome shotgun (WGS) entry which is preliminary data.</text>
</comment>
<dbReference type="EMBL" id="MGAQ01000014">
    <property type="protein sequence ID" value="OGK50672.1"/>
    <property type="molecule type" value="Genomic_DNA"/>
</dbReference>
<reference evidence="2 3" key="1">
    <citation type="journal article" date="2016" name="Nat. Commun.">
        <title>Thousands of microbial genomes shed light on interconnected biogeochemical processes in an aquifer system.</title>
        <authorList>
            <person name="Anantharaman K."/>
            <person name="Brown C.T."/>
            <person name="Hug L.A."/>
            <person name="Sharon I."/>
            <person name="Castelle C.J."/>
            <person name="Probst A.J."/>
            <person name="Thomas B.C."/>
            <person name="Singh A."/>
            <person name="Wilkins M.J."/>
            <person name="Karaoz U."/>
            <person name="Brodie E.L."/>
            <person name="Williams K.H."/>
            <person name="Hubbard S.S."/>
            <person name="Banfield J.F."/>
        </authorList>
    </citation>
    <scope>NUCLEOTIDE SEQUENCE [LARGE SCALE GENOMIC DNA]</scope>
</reference>
<protein>
    <recommendedName>
        <fullName evidence="4">DDH domain-containing protein</fullName>
    </recommendedName>
</protein>
<evidence type="ECO:0000256" key="1">
    <source>
        <dbReference type="SAM" id="MobiDB-lite"/>
    </source>
</evidence>
<feature type="region of interest" description="Disordered" evidence="1">
    <location>
        <begin position="252"/>
        <end position="304"/>
    </location>
</feature>
<proteinExistence type="predicted"/>
<feature type="compositionally biased region" description="Acidic residues" evidence="1">
    <location>
        <begin position="278"/>
        <end position="289"/>
    </location>
</feature>
<gene>
    <name evidence="2" type="ORF">A3B50_00650</name>
</gene>
<accession>A0A1F7J4X4</accession>
<evidence type="ECO:0008006" key="4">
    <source>
        <dbReference type="Google" id="ProtNLM"/>
    </source>
</evidence>
<dbReference type="AlphaFoldDB" id="A0A1F7J4X4"/>
<dbReference type="PANTHER" id="PTHR47618:SF1">
    <property type="entry name" value="BIFUNCTIONAL OLIGORIBONUCLEASE AND PAP PHOSPHATASE NRNA"/>
    <property type="match status" value="1"/>
</dbReference>
<feature type="compositionally biased region" description="Basic and acidic residues" evidence="1">
    <location>
        <begin position="252"/>
        <end position="261"/>
    </location>
</feature>
<dbReference type="Gene3D" id="3.90.1640.10">
    <property type="entry name" value="inorganic pyrophosphatase (n-terminal core)"/>
    <property type="match status" value="1"/>
</dbReference>
<sequence length="304" mass="33235">MQSGKNLLQKTAQVLHDSASGVICLPENPSLDTIAAAAALYLGLSKLGKNVSLACSSDIKSDLFAADKVQPTLTTSGENLVISFPYTDGSTDRIDYFIQANRFNIVVTPGKNHAKLNEKEVTYGYTGGSVDFIITVDATSLRSLGALYQDNQELFKGKKLINIARTLTNTFFGSVNLVYRGISSTSEIVLNLLRSLNCELDKEISTNLYQGLSFATQNFSSPQVTADTFETAAFLMKSGAVKAKEEKIPDAPKKISFERTAARSMDSLESEPTGLEGDNFDDEDEEDEEWLKPKIFRPNPDKLS</sequence>